<evidence type="ECO:0000256" key="6">
    <source>
        <dbReference type="ARBA" id="ARBA00022679"/>
    </source>
</evidence>
<feature type="compositionally biased region" description="Low complexity" evidence="17">
    <location>
        <begin position="27"/>
        <end position="40"/>
    </location>
</feature>
<dbReference type="EMBL" id="NHZQ01000331">
    <property type="protein sequence ID" value="PSK43149.1"/>
    <property type="molecule type" value="Genomic_DNA"/>
</dbReference>
<dbReference type="GO" id="GO:0000786">
    <property type="term" value="C:nucleosome"/>
    <property type="evidence" value="ECO:0007669"/>
    <property type="project" value="InterPro"/>
</dbReference>
<feature type="compositionally biased region" description="Polar residues" evidence="17">
    <location>
        <begin position="42"/>
        <end position="77"/>
    </location>
</feature>
<dbReference type="InterPro" id="IPR029063">
    <property type="entry name" value="SAM-dependent_MTases_sf"/>
</dbReference>
<keyword evidence="10 15" id="KW-0805">Transcription regulation</keyword>
<keyword evidence="12 15" id="KW-0539">Nucleus</keyword>
<dbReference type="GO" id="GO:0000781">
    <property type="term" value="C:chromosome, telomeric region"/>
    <property type="evidence" value="ECO:0007669"/>
    <property type="project" value="GOC"/>
</dbReference>
<dbReference type="GO" id="GO:0000077">
    <property type="term" value="P:DNA damage checkpoint signaling"/>
    <property type="evidence" value="ECO:0007669"/>
    <property type="project" value="InterPro"/>
</dbReference>
<dbReference type="PANTHER" id="PTHR21451">
    <property type="entry name" value="HISTONE H3 METHYLTRANSFERASE"/>
    <property type="match status" value="1"/>
</dbReference>
<dbReference type="CDD" id="cd02440">
    <property type="entry name" value="AdoMet_MTases"/>
    <property type="match status" value="1"/>
</dbReference>
<dbReference type="STRING" id="40998.A0A2P7Z4L6"/>
<evidence type="ECO:0000256" key="7">
    <source>
        <dbReference type="ARBA" id="ARBA00022691"/>
    </source>
</evidence>
<feature type="binding site" evidence="16">
    <location>
        <position position="359"/>
    </location>
    <ligand>
        <name>S-adenosyl-L-methionine</name>
        <dbReference type="ChEBI" id="CHEBI:59789"/>
    </ligand>
</feature>
<feature type="binding site" evidence="16">
    <location>
        <begin position="333"/>
        <end position="342"/>
    </location>
    <ligand>
        <name>S-adenosyl-L-methionine</name>
        <dbReference type="ChEBI" id="CHEBI:59789"/>
    </ligand>
</feature>
<feature type="binding site" evidence="16">
    <location>
        <begin position="310"/>
        <end position="313"/>
    </location>
    <ligand>
        <name>S-adenosyl-L-methionine</name>
        <dbReference type="ChEBI" id="CHEBI:59789"/>
    </ligand>
</feature>
<dbReference type="OrthoDB" id="443402at2759"/>
<dbReference type="PANTHER" id="PTHR21451:SF0">
    <property type="entry name" value="HISTONE-LYSINE N-METHYLTRANSFERASE, H3 LYSINE-79 SPECIFIC"/>
    <property type="match status" value="1"/>
</dbReference>
<evidence type="ECO:0000256" key="3">
    <source>
        <dbReference type="ARBA" id="ARBA00012190"/>
    </source>
</evidence>
<evidence type="ECO:0000256" key="14">
    <source>
        <dbReference type="ARBA" id="ARBA00047770"/>
    </source>
</evidence>
<dbReference type="FunFam" id="3.40.50.150:FF:000033">
    <property type="entry name" value="Histone-lysine N-methyltransferase, H3 lysine-79 specific"/>
    <property type="match status" value="1"/>
</dbReference>
<comment type="similarity">
    <text evidence="15">Belongs to the class I-like SAM-binding methyltransferase superfamily. DOT1 family.</text>
</comment>
<evidence type="ECO:0000256" key="2">
    <source>
        <dbReference type="ARBA" id="ARBA00004123"/>
    </source>
</evidence>
<dbReference type="InterPro" id="IPR021162">
    <property type="entry name" value="Dot1"/>
</dbReference>
<evidence type="ECO:0000256" key="17">
    <source>
        <dbReference type="SAM" id="MobiDB-lite"/>
    </source>
</evidence>
<dbReference type="InterPro" id="IPR030445">
    <property type="entry name" value="H3-K79_meTrfase"/>
</dbReference>
<evidence type="ECO:0000313" key="20">
    <source>
        <dbReference type="Proteomes" id="UP000243723"/>
    </source>
</evidence>
<feature type="region of interest" description="Disordered" evidence="17">
    <location>
        <begin position="1"/>
        <end position="143"/>
    </location>
</feature>
<dbReference type="PIRSF" id="PIRSF017570">
    <property type="entry name" value="Histone_H3-K79_MeTrfase"/>
    <property type="match status" value="1"/>
</dbReference>
<sequence>MFGNIQTKSVLRKVSVASPAPSKQNLKSSSAPPAPAQAKKNPISSPLPQSVTKSSRPNTPQRKTPSSKLTNGSSKQSLVRKAVKRKASTPPPQWDSSDSDSGVESDLSFDSARKRVRSSASSVDPSRTLLDRSHPWQGPPADYPLAHAADLVSSDPKSRPAFREEVATKIELQYPSNSKRERFYLADSVESDGFKSIEDIGETVRFVCANYLPAPEAAKASDEDTGYERRLTRAFKGSEGDPLEYKQVIDEYSELIETRVKDGTIEKVLAAKHGLSFDWVKRILDQVYSRTVSPYVDSLKDYQNGTDFVYGELLYALCSEMFKETGLRSDQVFVDLGSGVGNVVLQAALEIGCESWGCEIMKNPCDLAELQAEEFPQRARLWGLSVGKVRLIRGDFLEKKEIGEVLKRADVVLVNNQAFGPDLNSKLVDRFLDLKDGAQVISLKSFKPEGFEIQERNVNDPRHLLKVRKLEYFSNRVSWTDAPGNYYIATKDPTDLIKFQNSLARKRRG</sequence>
<evidence type="ECO:0000256" key="15">
    <source>
        <dbReference type="PIRNR" id="PIRNR017570"/>
    </source>
</evidence>
<keyword evidence="5 15" id="KW-0489">Methyltransferase</keyword>
<dbReference type="Gene3D" id="1.10.260.170">
    <property type="match status" value="1"/>
</dbReference>
<dbReference type="Proteomes" id="UP000243723">
    <property type="component" value="Unassembled WGS sequence"/>
</dbReference>
<proteinExistence type="inferred from homology"/>
<dbReference type="Gene3D" id="3.40.50.150">
    <property type="entry name" value="Vaccinia Virus protein VP39"/>
    <property type="match status" value="1"/>
</dbReference>
<evidence type="ECO:0000256" key="1">
    <source>
        <dbReference type="ARBA" id="ARBA00003482"/>
    </source>
</evidence>
<reference evidence="19 20" key="1">
    <citation type="submission" date="2017-05" db="EMBL/GenBank/DDBJ databases">
        <title>Draft genome sequence of Elsinoe australis.</title>
        <authorList>
            <person name="Cheng Q."/>
        </authorList>
    </citation>
    <scope>NUCLEOTIDE SEQUENCE [LARGE SCALE GENOMIC DNA]</scope>
    <source>
        <strain evidence="19 20">NL1</strain>
    </source>
</reference>
<evidence type="ECO:0000256" key="8">
    <source>
        <dbReference type="ARBA" id="ARBA00022737"/>
    </source>
</evidence>
<keyword evidence="8" id="KW-0677">Repeat</keyword>
<keyword evidence="6 15" id="KW-0808">Transferase</keyword>
<evidence type="ECO:0000256" key="11">
    <source>
        <dbReference type="ARBA" id="ARBA00023163"/>
    </source>
</evidence>
<evidence type="ECO:0000256" key="13">
    <source>
        <dbReference type="ARBA" id="ARBA00029821"/>
    </source>
</evidence>
<comment type="catalytic activity">
    <reaction evidence="14 15">
        <text>L-lysyl(79)-[histone H3] + 3 S-adenosyl-L-methionine = N(6),N(6),N(6)-trimethyl-L-lysyl(79)-[histone H3] + 3 S-adenosyl-L-homocysteine + 3 H(+)</text>
        <dbReference type="Rhea" id="RHEA:60328"/>
        <dbReference type="Rhea" id="RHEA-COMP:15549"/>
        <dbReference type="Rhea" id="RHEA-COMP:15552"/>
        <dbReference type="ChEBI" id="CHEBI:15378"/>
        <dbReference type="ChEBI" id="CHEBI:29969"/>
        <dbReference type="ChEBI" id="CHEBI:57856"/>
        <dbReference type="ChEBI" id="CHEBI:59789"/>
        <dbReference type="ChEBI" id="CHEBI:61961"/>
        <dbReference type="EC" id="2.1.1.360"/>
    </reaction>
</comment>
<evidence type="ECO:0000259" key="18">
    <source>
        <dbReference type="PROSITE" id="PS51569"/>
    </source>
</evidence>
<organism evidence="19 20">
    <name type="scientific">Elsinoe australis</name>
    <dbReference type="NCBI Taxonomy" id="40998"/>
    <lineage>
        <taxon>Eukaryota</taxon>
        <taxon>Fungi</taxon>
        <taxon>Dikarya</taxon>
        <taxon>Ascomycota</taxon>
        <taxon>Pezizomycotina</taxon>
        <taxon>Dothideomycetes</taxon>
        <taxon>Dothideomycetidae</taxon>
        <taxon>Myriangiales</taxon>
        <taxon>Elsinoaceae</taxon>
        <taxon>Elsinoe</taxon>
    </lineage>
</organism>
<dbReference type="PROSITE" id="PS51569">
    <property type="entry name" value="DOT1"/>
    <property type="match status" value="1"/>
</dbReference>
<keyword evidence="11 15" id="KW-0804">Transcription</keyword>
<dbReference type="InterPro" id="IPR025789">
    <property type="entry name" value="DOT1_dom"/>
</dbReference>
<gene>
    <name evidence="19" type="ORF">B9Z65_7103</name>
</gene>
<dbReference type="SUPFAM" id="SSF53335">
    <property type="entry name" value="S-adenosyl-L-methionine-dependent methyltransferases"/>
    <property type="match status" value="1"/>
</dbReference>
<dbReference type="GO" id="GO:0140956">
    <property type="term" value="F:histone H3K79 trimethyltransferase activity"/>
    <property type="evidence" value="ECO:0007669"/>
    <property type="project" value="UniProtKB-EC"/>
</dbReference>
<evidence type="ECO:0000256" key="12">
    <source>
        <dbReference type="ARBA" id="ARBA00023242"/>
    </source>
</evidence>
<keyword evidence="7 15" id="KW-0949">S-adenosyl-L-methionine</keyword>
<dbReference type="GO" id="GO:0005634">
    <property type="term" value="C:nucleus"/>
    <property type="evidence" value="ECO:0007669"/>
    <property type="project" value="UniProtKB-SubCell"/>
</dbReference>
<accession>A0A2P7Z4L6</accession>
<keyword evidence="9 15" id="KW-0156">Chromatin regulator</keyword>
<dbReference type="GO" id="GO:0032259">
    <property type="term" value="P:methylation"/>
    <property type="evidence" value="ECO:0007669"/>
    <property type="project" value="UniProtKB-KW"/>
</dbReference>
<comment type="subcellular location">
    <subcellularLocation>
        <location evidence="2 15">Nucleus</location>
    </subcellularLocation>
</comment>
<evidence type="ECO:0000256" key="9">
    <source>
        <dbReference type="ARBA" id="ARBA00022853"/>
    </source>
</evidence>
<dbReference type="EC" id="2.1.1.360" evidence="3 15"/>
<comment type="function">
    <text evidence="1 15">Histone methyltransferase that specifically trimethylates histone H3 to form H3K79me3. This methylation is required for telomere silencing and for the pachytene checkpoint during the meiotic cell cycle by allowing the recruitment of RAD9 to double strand breaks. Nucleosomes are preferred as substrate compared to free histone.</text>
</comment>
<name>A0A2P7Z4L6_9PEZI</name>
<dbReference type="GO" id="GO:0042393">
    <property type="term" value="F:histone binding"/>
    <property type="evidence" value="ECO:0007669"/>
    <property type="project" value="InterPro"/>
</dbReference>
<dbReference type="GO" id="GO:0006281">
    <property type="term" value="P:DNA repair"/>
    <property type="evidence" value="ECO:0007669"/>
    <property type="project" value="InterPro"/>
</dbReference>
<protein>
    <recommendedName>
        <fullName evidence="4 15">Histone-lysine N-methyltransferase, H3 lysine-79 specific</fullName>
        <ecNumber evidence="3 15">2.1.1.360</ecNumber>
    </recommendedName>
    <alternativeName>
        <fullName evidence="13 15">Histone H3-K79 methyltransferase</fullName>
    </alternativeName>
</protein>
<dbReference type="AlphaFoldDB" id="A0A2P7Z4L6"/>
<evidence type="ECO:0000313" key="19">
    <source>
        <dbReference type="EMBL" id="PSK43149.1"/>
    </source>
</evidence>
<evidence type="ECO:0000256" key="16">
    <source>
        <dbReference type="PIRSR" id="PIRSR017570-1"/>
    </source>
</evidence>
<feature type="domain" description="DOT1" evidence="18">
    <location>
        <begin position="181"/>
        <end position="504"/>
    </location>
</feature>
<dbReference type="Pfam" id="PF08123">
    <property type="entry name" value="DOT1"/>
    <property type="match status" value="1"/>
</dbReference>
<feature type="binding site" evidence="16">
    <location>
        <begin position="395"/>
        <end position="396"/>
    </location>
    <ligand>
        <name>S-adenosyl-L-methionine</name>
        <dbReference type="ChEBI" id="CHEBI:59789"/>
    </ligand>
</feature>
<evidence type="ECO:0000256" key="10">
    <source>
        <dbReference type="ARBA" id="ARBA00023015"/>
    </source>
</evidence>
<evidence type="ECO:0000256" key="5">
    <source>
        <dbReference type="ARBA" id="ARBA00022603"/>
    </source>
</evidence>
<evidence type="ECO:0000256" key="4">
    <source>
        <dbReference type="ARBA" id="ARBA00020987"/>
    </source>
</evidence>
<keyword evidence="20" id="KW-1185">Reference proteome</keyword>
<dbReference type="GO" id="GO:0031509">
    <property type="term" value="P:subtelomeric heterochromatin formation"/>
    <property type="evidence" value="ECO:0007669"/>
    <property type="project" value="InterPro"/>
</dbReference>
<comment type="caution">
    <text evidence="19">The sequence shown here is derived from an EMBL/GenBank/DDBJ whole genome shotgun (WGS) entry which is preliminary data.</text>
</comment>